<evidence type="ECO:0000313" key="2">
    <source>
        <dbReference type="EMBL" id="MFC6041054.1"/>
    </source>
</evidence>
<feature type="domain" description="PhnB-like" evidence="1">
    <location>
        <begin position="4"/>
        <end position="129"/>
    </location>
</feature>
<name>A0ABW1LAT2_9BACL</name>
<dbReference type="EMBL" id="JBHSRI010000025">
    <property type="protein sequence ID" value="MFC6041054.1"/>
    <property type="molecule type" value="Genomic_DNA"/>
</dbReference>
<comment type="caution">
    <text evidence="2">The sequence shown here is derived from an EMBL/GenBank/DDBJ whole genome shotgun (WGS) entry which is preliminary data.</text>
</comment>
<dbReference type="CDD" id="cd06588">
    <property type="entry name" value="PhnB_like"/>
    <property type="match status" value="1"/>
</dbReference>
<reference evidence="3" key="1">
    <citation type="journal article" date="2019" name="Int. J. Syst. Evol. Microbiol.">
        <title>The Global Catalogue of Microorganisms (GCM) 10K type strain sequencing project: providing services to taxonomists for standard genome sequencing and annotation.</title>
        <authorList>
            <consortium name="The Broad Institute Genomics Platform"/>
            <consortium name="The Broad Institute Genome Sequencing Center for Infectious Disease"/>
            <person name="Wu L."/>
            <person name="Ma J."/>
        </authorList>
    </citation>
    <scope>NUCLEOTIDE SEQUENCE [LARGE SCALE GENOMIC DNA]</scope>
    <source>
        <strain evidence="3">CCUG 54527</strain>
    </source>
</reference>
<dbReference type="Gene3D" id="3.10.180.10">
    <property type="entry name" value="2,3-Dihydroxybiphenyl 1,2-Dioxygenase, domain 1"/>
    <property type="match status" value="1"/>
</dbReference>
<dbReference type="RefSeq" id="WP_377735698.1">
    <property type="nucleotide sequence ID" value="NZ_JBHSRI010000025.1"/>
</dbReference>
<dbReference type="PANTHER" id="PTHR33990:SF1">
    <property type="entry name" value="PROTEIN YJDN"/>
    <property type="match status" value="1"/>
</dbReference>
<evidence type="ECO:0000259" key="1">
    <source>
        <dbReference type="Pfam" id="PF06983"/>
    </source>
</evidence>
<proteinExistence type="predicted"/>
<accession>A0ABW1LAT2</accession>
<dbReference type="InterPro" id="IPR029068">
    <property type="entry name" value="Glyas_Bleomycin-R_OHBP_Dase"/>
</dbReference>
<gene>
    <name evidence="2" type="ORF">ACFPYN_16625</name>
</gene>
<keyword evidence="3" id="KW-1185">Reference proteome</keyword>
<dbReference type="Proteomes" id="UP001596170">
    <property type="component" value="Unassembled WGS sequence"/>
</dbReference>
<dbReference type="PANTHER" id="PTHR33990">
    <property type="entry name" value="PROTEIN YJDN-RELATED"/>
    <property type="match status" value="1"/>
</dbReference>
<sequence length="137" mass="15665">MKPVTPYLTFYGNANEAIAFYEKTFRLENREMHKYGESDFPSPPEAADYIMHCHLTDGTFSIMLADSATPGESGTSNVAMMIDCESEEEVNRLYNALLEDGKVIMELQDTFWGAKYAKVSDKFGYTWDLNFEKRQAE</sequence>
<protein>
    <submittedName>
        <fullName evidence="2">VOC family protein</fullName>
    </submittedName>
</protein>
<evidence type="ECO:0000313" key="3">
    <source>
        <dbReference type="Proteomes" id="UP001596170"/>
    </source>
</evidence>
<organism evidence="2 3">
    <name type="scientific">Paenisporosarcina macmurdoensis</name>
    <dbReference type="NCBI Taxonomy" id="212659"/>
    <lineage>
        <taxon>Bacteria</taxon>
        <taxon>Bacillati</taxon>
        <taxon>Bacillota</taxon>
        <taxon>Bacilli</taxon>
        <taxon>Bacillales</taxon>
        <taxon>Caryophanaceae</taxon>
        <taxon>Paenisporosarcina</taxon>
    </lineage>
</organism>
<dbReference type="InterPro" id="IPR028973">
    <property type="entry name" value="PhnB-like"/>
</dbReference>
<dbReference type="SUPFAM" id="SSF54593">
    <property type="entry name" value="Glyoxalase/Bleomycin resistance protein/Dihydroxybiphenyl dioxygenase"/>
    <property type="match status" value="1"/>
</dbReference>
<dbReference type="Pfam" id="PF06983">
    <property type="entry name" value="3-dmu-9_3-mt"/>
    <property type="match status" value="1"/>
</dbReference>